<sequence>MTGLEALGLACNIMQVLSFNMTDDSTLYWVLLLLLFFYVGTENFVRFCRRVRLVYRLAASFYRHGRIVIPPALDRRDDGAAGAAEPGLTLVIGALVTDIHDIKRELLQLRQALGLPADGADGWRGTGPRHDERLGLSTDLQSDTFAQAVPSKWNVNTS</sequence>
<dbReference type="EMBL" id="JAIZPD010000011">
    <property type="protein sequence ID" value="KAH0959920.1"/>
    <property type="molecule type" value="Genomic_DNA"/>
</dbReference>
<keyword evidence="1" id="KW-1133">Transmembrane helix</keyword>
<dbReference type="GeneID" id="68358070"/>
<protein>
    <submittedName>
        <fullName evidence="2">Uncharacterized protein</fullName>
    </submittedName>
</protein>
<keyword evidence="1" id="KW-0472">Membrane</keyword>
<dbReference type="Proteomes" id="UP000824596">
    <property type="component" value="Unassembled WGS sequence"/>
</dbReference>
<evidence type="ECO:0000313" key="3">
    <source>
        <dbReference type="Proteomes" id="UP000824596"/>
    </source>
</evidence>
<gene>
    <name evidence="2" type="ORF">HRG_08941</name>
</gene>
<feature type="transmembrane region" description="Helical" evidence="1">
    <location>
        <begin position="26"/>
        <end position="45"/>
    </location>
</feature>
<proteinExistence type="predicted"/>
<dbReference type="AlphaFoldDB" id="A0A9P8MRF9"/>
<keyword evidence="1" id="KW-0812">Transmembrane</keyword>
<organism evidence="2 3">
    <name type="scientific">Hirsutella rhossiliensis</name>
    <dbReference type="NCBI Taxonomy" id="111463"/>
    <lineage>
        <taxon>Eukaryota</taxon>
        <taxon>Fungi</taxon>
        <taxon>Dikarya</taxon>
        <taxon>Ascomycota</taxon>
        <taxon>Pezizomycotina</taxon>
        <taxon>Sordariomycetes</taxon>
        <taxon>Hypocreomycetidae</taxon>
        <taxon>Hypocreales</taxon>
        <taxon>Ophiocordycipitaceae</taxon>
        <taxon>Hirsutella</taxon>
    </lineage>
</organism>
<evidence type="ECO:0000256" key="1">
    <source>
        <dbReference type="SAM" id="Phobius"/>
    </source>
</evidence>
<name>A0A9P8MRF9_9HYPO</name>
<evidence type="ECO:0000313" key="2">
    <source>
        <dbReference type="EMBL" id="KAH0959920.1"/>
    </source>
</evidence>
<reference evidence="2" key="1">
    <citation type="submission" date="2021-09" db="EMBL/GenBank/DDBJ databases">
        <title>A high-quality genome of the endoparasitic fungus Hirsutella rhossiliensis with a comparison of Hirsutella genomes reveals transposable elements contributing to genome size variation.</title>
        <authorList>
            <person name="Lin R."/>
            <person name="Jiao Y."/>
            <person name="Sun X."/>
            <person name="Ling J."/>
            <person name="Xie B."/>
            <person name="Cheng X."/>
        </authorList>
    </citation>
    <scope>NUCLEOTIDE SEQUENCE</scope>
    <source>
        <strain evidence="2">HR02</strain>
    </source>
</reference>
<keyword evidence="3" id="KW-1185">Reference proteome</keyword>
<comment type="caution">
    <text evidence="2">The sequence shown here is derived from an EMBL/GenBank/DDBJ whole genome shotgun (WGS) entry which is preliminary data.</text>
</comment>
<dbReference type="RefSeq" id="XP_044717433.1">
    <property type="nucleotide sequence ID" value="XM_044867412.1"/>
</dbReference>
<accession>A0A9P8MRF9</accession>